<name>A0A5C1ATZ5_9BACT</name>
<evidence type="ECO:0000313" key="3">
    <source>
        <dbReference type="Proteomes" id="UP000324974"/>
    </source>
</evidence>
<evidence type="ECO:0000259" key="1">
    <source>
        <dbReference type="PROSITE" id="PS50987"/>
    </source>
</evidence>
<dbReference type="InterPro" id="IPR011991">
    <property type="entry name" value="ArsR-like_HTH"/>
</dbReference>
<dbReference type="GO" id="GO:0003700">
    <property type="term" value="F:DNA-binding transcription factor activity"/>
    <property type="evidence" value="ECO:0007669"/>
    <property type="project" value="InterPro"/>
</dbReference>
<keyword evidence="3" id="KW-1185">Reference proteome</keyword>
<dbReference type="SMART" id="SM00418">
    <property type="entry name" value="HTH_ARSR"/>
    <property type="match status" value="1"/>
</dbReference>
<dbReference type="Pfam" id="PF12840">
    <property type="entry name" value="HTH_20"/>
    <property type="match status" value="1"/>
</dbReference>
<accession>A0A5C1ATZ5</accession>
<dbReference type="CDD" id="cd00090">
    <property type="entry name" value="HTH_ARSR"/>
    <property type="match status" value="1"/>
</dbReference>
<gene>
    <name evidence="2" type="ORF">PX52LOC_07801</name>
</gene>
<dbReference type="InterPro" id="IPR036390">
    <property type="entry name" value="WH_DNA-bd_sf"/>
</dbReference>
<dbReference type="PROSITE" id="PS50987">
    <property type="entry name" value="HTH_ARSR_2"/>
    <property type="match status" value="1"/>
</dbReference>
<dbReference type="AlphaFoldDB" id="A0A5C1ATZ5"/>
<dbReference type="KEGG" id="lrs:PX52LOC_07801"/>
<proteinExistence type="predicted"/>
<reference evidence="3" key="1">
    <citation type="submission" date="2019-08" db="EMBL/GenBank/DDBJ databases">
        <title>Limnoglobus roseus gen. nov., sp. nov., a novel freshwater planctomycete with a giant genome from the family Gemmataceae.</title>
        <authorList>
            <person name="Kulichevskaya I.S."/>
            <person name="Naumoff D.G."/>
            <person name="Miroshnikov K."/>
            <person name="Ivanova A."/>
            <person name="Philippov D.A."/>
            <person name="Hakobyan A."/>
            <person name="Rijpstra I.C."/>
            <person name="Sinninghe Damste J.S."/>
            <person name="Liesack W."/>
            <person name="Dedysh S.N."/>
        </authorList>
    </citation>
    <scope>NUCLEOTIDE SEQUENCE [LARGE SCALE GENOMIC DNA]</scope>
    <source>
        <strain evidence="3">PX52</strain>
    </source>
</reference>
<dbReference type="InterPro" id="IPR036388">
    <property type="entry name" value="WH-like_DNA-bd_sf"/>
</dbReference>
<dbReference type="Proteomes" id="UP000324974">
    <property type="component" value="Chromosome"/>
</dbReference>
<sequence length="99" mass="10942">MAAMLAAIAEPTRVRIAERLGVNLDNVSHHLGVLKAAGILAGEKRGRHVEYDFAPGVFTPPRKDNDLGTLHFREWRIGIGRTAGFKTLGQPSRRSVRRD</sequence>
<dbReference type="InterPro" id="IPR001845">
    <property type="entry name" value="HTH_ArsR_DNA-bd_dom"/>
</dbReference>
<organism evidence="2 3">
    <name type="scientific">Limnoglobus roseus</name>
    <dbReference type="NCBI Taxonomy" id="2598579"/>
    <lineage>
        <taxon>Bacteria</taxon>
        <taxon>Pseudomonadati</taxon>
        <taxon>Planctomycetota</taxon>
        <taxon>Planctomycetia</taxon>
        <taxon>Gemmatales</taxon>
        <taxon>Gemmataceae</taxon>
        <taxon>Limnoglobus</taxon>
    </lineage>
</organism>
<dbReference type="Gene3D" id="1.10.10.10">
    <property type="entry name" value="Winged helix-like DNA-binding domain superfamily/Winged helix DNA-binding domain"/>
    <property type="match status" value="1"/>
</dbReference>
<feature type="domain" description="HTH arsR-type" evidence="1">
    <location>
        <begin position="1"/>
        <end position="76"/>
    </location>
</feature>
<evidence type="ECO:0000313" key="2">
    <source>
        <dbReference type="EMBL" id="QEL20694.1"/>
    </source>
</evidence>
<protein>
    <submittedName>
        <fullName evidence="2">ArsR family transcriptional regulator</fullName>
    </submittedName>
</protein>
<dbReference type="EMBL" id="CP042425">
    <property type="protein sequence ID" value="QEL20694.1"/>
    <property type="molecule type" value="Genomic_DNA"/>
</dbReference>
<dbReference type="SUPFAM" id="SSF46785">
    <property type="entry name" value="Winged helix' DNA-binding domain"/>
    <property type="match status" value="1"/>
</dbReference>